<dbReference type="eggNOG" id="COG0737">
    <property type="taxonomic scope" value="Bacteria"/>
</dbReference>
<evidence type="ECO:0000259" key="2">
    <source>
        <dbReference type="Pfam" id="PF13435"/>
    </source>
</evidence>
<keyword evidence="1" id="KW-0732">Signal</keyword>
<feature type="domain" description="Cytochrome c-552/4" evidence="2">
    <location>
        <begin position="47"/>
        <end position="120"/>
    </location>
</feature>
<evidence type="ECO:0000313" key="4">
    <source>
        <dbReference type="Proteomes" id="UP000006250"/>
    </source>
</evidence>
<keyword evidence="4" id="KW-1185">Reference proteome</keyword>
<proteinExistence type="predicted"/>
<accession>E1K0U0</accession>
<organism evidence="3 4">
    <name type="scientific">Solidesulfovibrio fructosivorans JJ]</name>
    <dbReference type="NCBI Taxonomy" id="596151"/>
    <lineage>
        <taxon>Bacteria</taxon>
        <taxon>Pseudomonadati</taxon>
        <taxon>Thermodesulfobacteriota</taxon>
        <taxon>Desulfovibrionia</taxon>
        <taxon>Desulfovibrionales</taxon>
        <taxon>Desulfovibrionaceae</taxon>
        <taxon>Solidesulfovibrio</taxon>
    </lineage>
</organism>
<dbReference type="AlphaFoldDB" id="E1K0U0"/>
<dbReference type="OrthoDB" id="9814800at2"/>
<evidence type="ECO:0000256" key="1">
    <source>
        <dbReference type="SAM" id="SignalP"/>
    </source>
</evidence>
<reference evidence="3 4" key="1">
    <citation type="submission" date="2010-08" db="EMBL/GenBank/DDBJ databases">
        <title>The draft genome of Desulfovibrio fructosovorans JJ.</title>
        <authorList>
            <consortium name="US DOE Joint Genome Institute (JGI-PGF)"/>
            <person name="Lucas S."/>
            <person name="Copeland A."/>
            <person name="Lapidus A."/>
            <person name="Cheng J.-F."/>
            <person name="Bruce D."/>
            <person name="Goodwin L."/>
            <person name="Pitluck S."/>
            <person name="Land M.L."/>
            <person name="Hauser L."/>
            <person name="Chang Y.-J."/>
            <person name="Jeffries C."/>
            <person name="Wall J.D."/>
            <person name="Stahl D.A."/>
            <person name="Arkin A.P."/>
            <person name="Dehal P."/>
            <person name="Stolyar S.M."/>
            <person name="Hazen T.C."/>
            <person name="Woyke T.J."/>
        </authorList>
    </citation>
    <scope>NUCLEOTIDE SEQUENCE [LARGE SCALE GENOMIC DNA]</scope>
    <source>
        <strain evidence="3 4">JJ</strain>
    </source>
</reference>
<name>E1K0U0_SOLFR</name>
<dbReference type="Pfam" id="PF13435">
    <property type="entry name" value="Cytochrome_C554"/>
    <property type="match status" value="1"/>
</dbReference>
<dbReference type="InterPro" id="IPR036280">
    <property type="entry name" value="Multihaem_cyt_sf"/>
</dbReference>
<protein>
    <submittedName>
        <fullName evidence="3">Cytochrome c family protein</fullName>
    </submittedName>
</protein>
<dbReference type="STRING" id="596151.DesfrDRAFT_3490"/>
<dbReference type="RefSeq" id="WP_005996062.1">
    <property type="nucleotide sequence ID" value="NZ_AECZ01000033.1"/>
</dbReference>
<dbReference type="Proteomes" id="UP000006250">
    <property type="component" value="Unassembled WGS sequence"/>
</dbReference>
<comment type="caution">
    <text evidence="3">The sequence shown here is derived from an EMBL/GenBank/DDBJ whole genome shotgun (WGS) entry which is preliminary data.</text>
</comment>
<gene>
    <name evidence="3" type="ORF">DesfrDRAFT_3490</name>
</gene>
<sequence length="167" mass="17813" precursor="true">MSVRLRSFCMALLAAALLSSPLPAFAQQNGQAPSAPANPAVYVGSKACQECHAKEYESYSKYSKKAHSSQSVKIMAKKLTPEELRGCFACHTTGYGQPGGFVSFEKTPELANAGCEVCHGPGSAHVASGGDPSLIKSKLAMSECERCHNAERVRNFNFKPMLFAGAH</sequence>
<dbReference type="EMBL" id="AECZ01000033">
    <property type="protein sequence ID" value="EFL49778.1"/>
    <property type="molecule type" value="Genomic_DNA"/>
</dbReference>
<evidence type="ECO:0000313" key="3">
    <source>
        <dbReference type="EMBL" id="EFL49778.1"/>
    </source>
</evidence>
<dbReference type="InterPro" id="IPR023155">
    <property type="entry name" value="Cyt_c-552/4"/>
</dbReference>
<dbReference type="SUPFAM" id="SSF48695">
    <property type="entry name" value="Multiheme cytochromes"/>
    <property type="match status" value="1"/>
</dbReference>
<feature type="chain" id="PRO_5003148075" evidence="1">
    <location>
        <begin position="27"/>
        <end position="167"/>
    </location>
</feature>
<feature type="signal peptide" evidence="1">
    <location>
        <begin position="1"/>
        <end position="26"/>
    </location>
</feature>
<dbReference type="Gene3D" id="1.10.1130.10">
    <property type="entry name" value="Flavocytochrome C3, Chain A"/>
    <property type="match status" value="1"/>
</dbReference>